<proteinExistence type="predicted"/>
<gene>
    <name evidence="2" type="ORF">FPOA_02219</name>
</gene>
<dbReference type="EMBL" id="LYXU01000001">
    <property type="protein sequence ID" value="OBS28278.1"/>
    <property type="molecule type" value="Genomic_DNA"/>
</dbReference>
<dbReference type="Proteomes" id="UP000091967">
    <property type="component" value="Unassembled WGS sequence"/>
</dbReference>
<dbReference type="AlphaFoldDB" id="A0A1B8B6C0"/>
<sequence length="775" mass="88070">MAEADPEVIVAVVALLVSLVALAATFMQVMQQYYASAAGYAQCNEKAMGKWALTKTRRFSWDELRFEVEFEAPVIFVSPPDNKNGPIQGAEIYFLDGSEQSLDNTWSELSINFREEYAAKTRRERIHTADNERASWTLLLSAVQRMEHDSEKWQKAQYGEMHKQLGPPNAQEQKSDLPTEPPSLYEAHTMTVALQRKRKSWDTMPATVLRPYATTTICHLIEMLAALGVYWKEFDRRRDRYRAEGNGFMVLGEKVADLGLMFTFSIYGRSRFEHNRVIPVDQVKELCFGYVSTIYSVTLDQRRLQFPEDDPENLAFLQLATRGEISQTLIKIGCNTNAVRAFQDTGKHTSHLFPVSFEILGMLSRSFHIKDSMFTHIPNPTPDRWDKQSVSLVKVMEAYYELFGISLQGARRNPVILDKTKKHIERILDYKDGNMAEKMMMLKALHEAIDDCDQILTAKEPAGVITPFAEQMGIKVHETEIQQKRREMVQDVLRSHIQEVLRLLNDGEDRSSDVQSLHADWSPAAAHPRPDGQPRVTPLGFEDMHEASPDDRQHKFMEVYFHVIRERVVPRATRSTDRRTSIVGAPPGHGFRRAGTGRTQASSTRGMERGSSPPPPMPAPRLQTSVENIPLNTMSNGRPSISSRPGSAVSEAYSLTSEVPRPRLEAALYEQEVSHDDAWCTLIFRMICWLMLHDFNKLDVQLSKSLPLPLHLESAPHTRLLLDELPYSRSLLRPRNDASIYGVLNFGRAVPREAVTQNPFAVRSVDKRLPSSVYS</sequence>
<dbReference type="STRING" id="36050.A0A1B8B6C0"/>
<accession>A0A1B8B6C0</accession>
<evidence type="ECO:0000256" key="1">
    <source>
        <dbReference type="SAM" id="MobiDB-lite"/>
    </source>
</evidence>
<organism evidence="2 3">
    <name type="scientific">Fusarium poae</name>
    <dbReference type="NCBI Taxonomy" id="36050"/>
    <lineage>
        <taxon>Eukaryota</taxon>
        <taxon>Fungi</taxon>
        <taxon>Dikarya</taxon>
        <taxon>Ascomycota</taxon>
        <taxon>Pezizomycotina</taxon>
        <taxon>Sordariomycetes</taxon>
        <taxon>Hypocreomycetidae</taxon>
        <taxon>Hypocreales</taxon>
        <taxon>Nectriaceae</taxon>
        <taxon>Fusarium</taxon>
    </lineage>
</organism>
<name>A0A1B8B6C0_FUSPO</name>
<feature type="region of interest" description="Disordered" evidence="1">
    <location>
        <begin position="513"/>
        <end position="541"/>
    </location>
</feature>
<feature type="region of interest" description="Disordered" evidence="1">
    <location>
        <begin position="572"/>
        <end position="620"/>
    </location>
</feature>
<protein>
    <recommendedName>
        <fullName evidence="4">Modin</fullName>
    </recommendedName>
</protein>
<reference evidence="2 3" key="1">
    <citation type="submission" date="2016-06" db="EMBL/GenBank/DDBJ databases">
        <title>Living apart together: crosstalk between the core and supernumerary genomes in a fungal plant pathogen.</title>
        <authorList>
            <person name="Vanheule A."/>
            <person name="Audenaert K."/>
            <person name="Warris S."/>
            <person name="Van De Geest H."/>
            <person name="Schijlen E."/>
            <person name="Hofte M."/>
            <person name="De Saeger S."/>
            <person name="Haesaert G."/>
            <person name="Waalwijk C."/>
            <person name="Van Der Lee T."/>
        </authorList>
    </citation>
    <scope>NUCLEOTIDE SEQUENCE [LARGE SCALE GENOMIC DNA]</scope>
    <source>
        <strain evidence="2 3">2516</strain>
    </source>
</reference>
<evidence type="ECO:0000313" key="2">
    <source>
        <dbReference type="EMBL" id="OBS28278.1"/>
    </source>
</evidence>
<dbReference type="OMA" id="EKVMGGW"/>
<evidence type="ECO:0000313" key="3">
    <source>
        <dbReference type="Proteomes" id="UP000091967"/>
    </source>
</evidence>
<keyword evidence="3" id="KW-1185">Reference proteome</keyword>
<evidence type="ECO:0008006" key="4">
    <source>
        <dbReference type="Google" id="ProtNLM"/>
    </source>
</evidence>
<comment type="caution">
    <text evidence="2">The sequence shown here is derived from an EMBL/GenBank/DDBJ whole genome shotgun (WGS) entry which is preliminary data.</text>
</comment>